<dbReference type="InterPro" id="IPR038069">
    <property type="entry name" value="Pelota/DOM34_N"/>
</dbReference>
<dbReference type="Gene3D" id="3.30.420.60">
    <property type="entry name" value="eRF1 domain 2"/>
    <property type="match status" value="1"/>
</dbReference>
<dbReference type="HOGENOM" id="CLU_023334_3_1_1"/>
<dbReference type="STRING" id="683840.U5H8P3"/>
<reference evidence="9" key="4">
    <citation type="submission" date="2015-06" db="UniProtKB">
        <authorList>
            <consortium name="EnsemblFungi"/>
        </authorList>
    </citation>
    <scope>IDENTIFICATION</scope>
</reference>
<gene>
    <name evidence="8" type="ORF">MVLG_03596</name>
</gene>
<evidence type="ECO:0000259" key="7">
    <source>
        <dbReference type="SMART" id="SM01194"/>
    </source>
</evidence>
<reference evidence="8" key="2">
    <citation type="submission" date="2010-11" db="EMBL/GenBank/DDBJ databases">
        <authorList>
            <consortium name="The Broad Institute Genome Sequencing Platform"/>
            <person name="Earl A."/>
            <person name="Ward D."/>
            <person name="Feldgarden M."/>
            <person name="Gevers D."/>
            <person name="Butler R."/>
            <person name="Young S.K."/>
            <person name="Zeng Q."/>
            <person name="Gargeya S."/>
            <person name="Fitzgerald M."/>
            <person name="Haas B."/>
            <person name="Abouelleil A."/>
            <person name="Alvarado L."/>
            <person name="Arachchi H.M."/>
            <person name="Berlin A."/>
            <person name="Brown A."/>
            <person name="Chapman S.B."/>
            <person name="Chen Z."/>
            <person name="Dunbar C."/>
            <person name="Freedman E."/>
            <person name="Gearin G."/>
            <person name="Gellesch M."/>
            <person name="Goldberg J."/>
            <person name="Griggs A."/>
            <person name="Gujja S."/>
            <person name="Heilman E."/>
            <person name="Heiman D."/>
            <person name="Howarth C."/>
            <person name="Larson L."/>
            <person name="Lui A."/>
            <person name="MacDonald P.J.P."/>
            <person name="Mehta T."/>
            <person name="Montmayeur A."/>
            <person name="Murphy C."/>
            <person name="Neiman D."/>
            <person name="Pearson M."/>
            <person name="Priest M."/>
            <person name="Roberts A."/>
            <person name="Saif S."/>
            <person name="Shea T."/>
            <person name="Shenoy N."/>
            <person name="Sisk P."/>
            <person name="Stolte C."/>
            <person name="Sykes S."/>
            <person name="White J."/>
            <person name="Yandava C."/>
            <person name="Wortman J."/>
            <person name="Nusbaum C."/>
            <person name="Birren B."/>
        </authorList>
    </citation>
    <scope>NUCLEOTIDE SEQUENCE</scope>
    <source>
        <strain evidence="8">P1A1 Lamole</strain>
    </source>
</reference>
<dbReference type="SUPFAM" id="SSF55315">
    <property type="entry name" value="L30e-like"/>
    <property type="match status" value="1"/>
</dbReference>
<evidence type="ECO:0000256" key="2">
    <source>
        <dbReference type="ARBA" id="ARBA00004496"/>
    </source>
</evidence>
<dbReference type="EMBL" id="AEIJ01000347">
    <property type="status" value="NOT_ANNOTATED_CDS"/>
    <property type="molecule type" value="Genomic_DNA"/>
</dbReference>
<dbReference type="InterPro" id="IPR058547">
    <property type="entry name" value="Pelota_N"/>
</dbReference>
<dbReference type="GO" id="GO:0071025">
    <property type="term" value="P:RNA surveillance"/>
    <property type="evidence" value="ECO:0007669"/>
    <property type="project" value="InterPro"/>
</dbReference>
<comment type="similarity">
    <text evidence="3">Belongs to the eukaryotic release factor 1 family. Pelota subfamily.</text>
</comment>
<proteinExistence type="inferred from homology"/>
<dbReference type="PANTHER" id="PTHR10853">
    <property type="entry name" value="PELOTA"/>
    <property type="match status" value="1"/>
</dbReference>
<dbReference type="Proteomes" id="UP000017200">
    <property type="component" value="Unassembled WGS sequence"/>
</dbReference>
<dbReference type="GO" id="GO:0070651">
    <property type="term" value="P:nonfunctional rRNA decay"/>
    <property type="evidence" value="ECO:0007669"/>
    <property type="project" value="TreeGrafter"/>
</dbReference>
<feature type="region of interest" description="Disordered" evidence="6">
    <location>
        <begin position="446"/>
        <end position="468"/>
    </location>
</feature>
<evidence type="ECO:0000313" key="8">
    <source>
        <dbReference type="EMBL" id="KDE06042.1"/>
    </source>
</evidence>
<feature type="domain" description="eRF1/Pelota-like N-terminal" evidence="7">
    <location>
        <begin position="1"/>
        <end position="175"/>
    </location>
</feature>
<dbReference type="InterPro" id="IPR005142">
    <property type="entry name" value="eRF1_3"/>
</dbReference>
<evidence type="ECO:0000313" key="10">
    <source>
        <dbReference type="Proteomes" id="UP000017200"/>
    </source>
</evidence>
<dbReference type="OrthoDB" id="10249111at2759"/>
<evidence type="ECO:0000256" key="1">
    <source>
        <dbReference type="ARBA" id="ARBA00001968"/>
    </source>
</evidence>
<dbReference type="InterPro" id="IPR005141">
    <property type="entry name" value="eRF1_2"/>
</dbReference>
<dbReference type="GO" id="GO:0070966">
    <property type="term" value="P:nuclear-transcribed mRNA catabolic process, no-go decay"/>
    <property type="evidence" value="ECO:0007669"/>
    <property type="project" value="InterPro"/>
</dbReference>
<feature type="compositionally biased region" description="Low complexity" evidence="6">
    <location>
        <begin position="83"/>
        <end position="113"/>
    </location>
</feature>
<dbReference type="SUPFAM" id="SSF159065">
    <property type="entry name" value="Dom34/Pelota N-terminal domain-like"/>
    <property type="match status" value="2"/>
</dbReference>
<dbReference type="FunFam" id="3.30.1330.30:FF:000008">
    <property type="entry name" value="Protein pelota homolog"/>
    <property type="match status" value="1"/>
</dbReference>
<evidence type="ECO:0000256" key="6">
    <source>
        <dbReference type="SAM" id="MobiDB-lite"/>
    </source>
</evidence>
<dbReference type="OMA" id="DDLWHLK"/>
<reference evidence="8 10" key="3">
    <citation type="journal article" date="2015" name="BMC Genomics">
        <title>Sex and parasites: genomic and transcriptomic analysis of Microbotryum lychnidis-dioicae, the biotrophic and plant-castrating anther smut fungus.</title>
        <authorList>
            <person name="Perlin M.H."/>
            <person name="Amselem J."/>
            <person name="Fontanillas E."/>
            <person name="Toh S.S."/>
            <person name="Chen Z."/>
            <person name="Goldberg J."/>
            <person name="Duplessis S."/>
            <person name="Henrissat B."/>
            <person name="Young S."/>
            <person name="Zeng Q."/>
            <person name="Aguileta G."/>
            <person name="Petit E."/>
            <person name="Badouin H."/>
            <person name="Andrews J."/>
            <person name="Razeeq D."/>
            <person name="Gabaldon T."/>
            <person name="Quesneville H."/>
            <person name="Giraud T."/>
            <person name="Hood M.E."/>
            <person name="Schultz D.J."/>
            <person name="Cuomo C.A."/>
        </authorList>
    </citation>
    <scope>NUCLEOTIDE SEQUENCE [LARGE SCALE GENOMIC DNA]</scope>
    <source>
        <strain evidence="10">p1A1 Lamole</strain>
        <strain evidence="8">P1A1 Lamole</strain>
    </source>
</reference>
<accession>U5H8P3</accession>
<evidence type="ECO:0000313" key="9">
    <source>
        <dbReference type="EnsemblFungi" id="MVLG_03596T0"/>
    </source>
</evidence>
<comment type="subcellular location">
    <subcellularLocation>
        <location evidence="2">Cytoplasm</location>
    </subcellularLocation>
</comment>
<evidence type="ECO:0000256" key="5">
    <source>
        <dbReference type="ARBA" id="ARBA00022723"/>
    </source>
</evidence>
<keyword evidence="4" id="KW-0963">Cytoplasm</keyword>
<evidence type="ECO:0000256" key="4">
    <source>
        <dbReference type="ARBA" id="ARBA00022490"/>
    </source>
</evidence>
<sequence length="468" mass="51422">MLLVKQHVERDLSGYVTLRPQEDEDMWHAYNLIQHGDELRASAVRRVTTESSTGSTTSHRVHLKLTIVVEKVLYSALAAGGESGSAASDSSSTAGASTRGAPSPEQLTTAATTGTGGGSHSATLHVSGKVSSENPHVKKGAFHTLDLEIGRDFTIIKQPGEWDSIARDRVAEVTEPGRGAEVGAIVCGEGIANICVVTNHTTIIRQRIDVAVPRKRKGGGTALGADKVCESRSLWRNNFKDGVCNSQAHNRFNQQVYAAVVRHFDFDTIKVLILASPGFTKESVYAYIMEEAVRQGNKTLLQAKSKFLLLHSPSHHVHSLAQILSSPEISSQLKDTKFAQEGLMLEKFFKMLDENPLRAWYGEDHVFKAADRGAIGKLLISDEIFRSPIPARRKRFVRLVESVKAYGGEVLIFSSMHESGQQLNQLTGIAALLTYPLDVEDVLEEERVEAEEAERKQEEEEGDEQVER</sequence>
<dbReference type="SMART" id="SM01194">
    <property type="entry name" value="eRF1_1"/>
    <property type="match status" value="1"/>
</dbReference>
<feature type="compositionally biased region" description="Acidic residues" evidence="6">
    <location>
        <begin position="459"/>
        <end position="468"/>
    </location>
</feature>
<dbReference type="InterPro" id="IPR005140">
    <property type="entry name" value="eRF1_Pelota-like_N"/>
</dbReference>
<keyword evidence="5" id="KW-0479">Metal-binding</keyword>
<organism evidence="8">
    <name type="scientific">Microbotryum lychnidis-dioicae (strain p1A1 Lamole / MvSl-1064)</name>
    <name type="common">Anther smut fungus</name>
    <dbReference type="NCBI Taxonomy" id="683840"/>
    <lineage>
        <taxon>Eukaryota</taxon>
        <taxon>Fungi</taxon>
        <taxon>Dikarya</taxon>
        <taxon>Basidiomycota</taxon>
        <taxon>Pucciniomycotina</taxon>
        <taxon>Microbotryomycetes</taxon>
        <taxon>Microbotryales</taxon>
        <taxon>Microbotryaceae</taxon>
        <taxon>Microbotryum</taxon>
    </lineage>
</organism>
<dbReference type="EMBL" id="GL541677">
    <property type="protein sequence ID" value="KDE06042.1"/>
    <property type="molecule type" value="Genomic_DNA"/>
</dbReference>
<feature type="region of interest" description="Disordered" evidence="6">
    <location>
        <begin position="83"/>
        <end position="135"/>
    </location>
</feature>
<dbReference type="AlphaFoldDB" id="U5H8P3"/>
<dbReference type="Pfam" id="PF03464">
    <property type="entry name" value="eRF1_2"/>
    <property type="match status" value="1"/>
</dbReference>
<evidence type="ECO:0000256" key="3">
    <source>
        <dbReference type="ARBA" id="ARBA00009504"/>
    </source>
</evidence>
<dbReference type="InterPro" id="IPR004405">
    <property type="entry name" value="TF_pelota"/>
</dbReference>
<dbReference type="InParanoid" id="U5H8P3"/>
<dbReference type="GO" id="GO:0005737">
    <property type="term" value="C:cytoplasm"/>
    <property type="evidence" value="ECO:0007669"/>
    <property type="project" value="UniProtKB-SubCell"/>
</dbReference>
<dbReference type="GO" id="GO:0070481">
    <property type="term" value="P:nuclear-transcribed mRNA catabolic process, non-stop decay"/>
    <property type="evidence" value="ECO:0007669"/>
    <property type="project" value="InterPro"/>
</dbReference>
<dbReference type="InterPro" id="IPR042226">
    <property type="entry name" value="eFR1_2_sf"/>
</dbReference>
<dbReference type="Pfam" id="PF03465">
    <property type="entry name" value="eRF1_3"/>
    <property type="match status" value="1"/>
</dbReference>
<keyword evidence="10" id="KW-1185">Reference proteome</keyword>
<dbReference type="SUPFAM" id="SSF53137">
    <property type="entry name" value="Translational machinery components"/>
    <property type="match status" value="1"/>
</dbReference>
<dbReference type="Gene3D" id="2.30.30.870">
    <property type="entry name" value="Pelota, domain A"/>
    <property type="match status" value="1"/>
</dbReference>
<name>U5H8P3_USTV1</name>
<comment type="cofactor">
    <cofactor evidence="1">
        <name>a divalent metal cation</name>
        <dbReference type="ChEBI" id="CHEBI:60240"/>
    </cofactor>
</comment>
<dbReference type="Pfam" id="PF26356">
    <property type="entry name" value="Pelota_N"/>
    <property type="match status" value="1"/>
</dbReference>
<dbReference type="Gene3D" id="3.30.1330.30">
    <property type="match status" value="1"/>
</dbReference>
<dbReference type="InterPro" id="IPR029064">
    <property type="entry name" value="Ribosomal_eL30-like_sf"/>
</dbReference>
<reference evidence="10" key="1">
    <citation type="submission" date="2010-11" db="EMBL/GenBank/DDBJ databases">
        <title>The genome sequence of Microbotryum violaceum strain p1A1 Lamole.</title>
        <authorList>
            <person name="Cuomo C."/>
            <person name="Perlin M."/>
            <person name="Young S.K."/>
            <person name="Zeng Q."/>
            <person name="Gargeya S."/>
            <person name="Alvarado L."/>
            <person name="Berlin A."/>
            <person name="Chapman S.B."/>
            <person name="Chen Z."/>
            <person name="Freedman E."/>
            <person name="Gellesch M."/>
            <person name="Goldberg J."/>
            <person name="Griggs A."/>
            <person name="Gujja S."/>
            <person name="Heilman E."/>
            <person name="Heiman D."/>
            <person name="Howarth C."/>
            <person name="Mehta T."/>
            <person name="Neiman D."/>
            <person name="Pearson M."/>
            <person name="Roberts A."/>
            <person name="Saif S."/>
            <person name="Shea T."/>
            <person name="Shenoy N."/>
            <person name="Sisk P."/>
            <person name="Stolte C."/>
            <person name="Sykes S."/>
            <person name="White J."/>
            <person name="Yandava C."/>
            <person name="Haas B."/>
            <person name="Nusbaum C."/>
            <person name="Birren B."/>
        </authorList>
    </citation>
    <scope>NUCLEOTIDE SEQUENCE [LARGE SCALE GENOMIC DNA]</scope>
    <source>
        <strain evidence="10">p1A1 Lamole</strain>
    </source>
</reference>
<dbReference type="FunCoup" id="U5H8P3">
    <property type="interactions" value="424"/>
</dbReference>
<protein>
    <recommendedName>
        <fullName evidence="7">eRF1/Pelota-like N-terminal domain-containing protein</fullName>
    </recommendedName>
</protein>
<dbReference type="GO" id="GO:0046872">
    <property type="term" value="F:metal ion binding"/>
    <property type="evidence" value="ECO:0007669"/>
    <property type="project" value="UniProtKB-KW"/>
</dbReference>
<dbReference type="PANTHER" id="PTHR10853:SF0">
    <property type="entry name" value="PROTEIN PELOTA HOMOLOG"/>
    <property type="match status" value="1"/>
</dbReference>
<dbReference type="EnsemblFungi" id="MVLG_03596T0">
    <property type="protein sequence ID" value="MVLG_03596T0"/>
    <property type="gene ID" value="MVLG_03596"/>
</dbReference>
<dbReference type="GO" id="GO:0032790">
    <property type="term" value="P:ribosome disassembly"/>
    <property type="evidence" value="ECO:0007669"/>
    <property type="project" value="TreeGrafter"/>
</dbReference>